<reference evidence="1" key="1">
    <citation type="submission" date="2020-10" db="EMBL/GenBank/DDBJ databases">
        <authorList>
            <person name="Sedaghatjoo S."/>
        </authorList>
    </citation>
    <scope>NUCLEOTIDE SEQUENCE</scope>
    <source>
        <strain evidence="1">AZH3</strain>
    </source>
</reference>
<evidence type="ECO:0000313" key="2">
    <source>
        <dbReference type="Proteomes" id="UP000836402"/>
    </source>
</evidence>
<proteinExistence type="predicted"/>
<accession>A0ABN7INY3</accession>
<sequence length="102" mass="10592">MVAPSRQGVGFAIAGSGSVGDGVAVPIDGFGPSGLPPGEGARGLEIFEILVVNKNIERRMAELKEVSPGLDGGDDGKEFFVMNVVVQLGRRHLPRHVGDGVQ</sequence>
<feature type="non-terminal residue" evidence="1">
    <location>
        <position position="102"/>
    </location>
</feature>
<dbReference type="Proteomes" id="UP000836402">
    <property type="component" value="Unassembled WGS sequence"/>
</dbReference>
<comment type="caution">
    <text evidence="1">The sequence shown here is derived from an EMBL/GenBank/DDBJ whole genome shotgun (WGS) entry which is preliminary data.</text>
</comment>
<gene>
    <name evidence="1" type="ORF">JKIAZH3_G9073</name>
</gene>
<organism evidence="1 2">
    <name type="scientific">Tilletia caries</name>
    <name type="common">wheat bunt fungus</name>
    <dbReference type="NCBI Taxonomy" id="13290"/>
    <lineage>
        <taxon>Eukaryota</taxon>
        <taxon>Fungi</taxon>
        <taxon>Dikarya</taxon>
        <taxon>Basidiomycota</taxon>
        <taxon>Ustilaginomycotina</taxon>
        <taxon>Exobasidiomycetes</taxon>
        <taxon>Tilletiales</taxon>
        <taxon>Tilletiaceae</taxon>
        <taxon>Tilletia</taxon>
    </lineage>
</organism>
<protein>
    <submittedName>
        <fullName evidence="1">Uncharacterized protein</fullName>
    </submittedName>
</protein>
<keyword evidence="2" id="KW-1185">Reference proteome</keyword>
<name>A0ABN7INY3_9BASI</name>
<evidence type="ECO:0000313" key="1">
    <source>
        <dbReference type="EMBL" id="CAD6906322.1"/>
    </source>
</evidence>
<dbReference type="EMBL" id="CAJHJG010000835">
    <property type="protein sequence ID" value="CAD6906322.1"/>
    <property type="molecule type" value="Genomic_DNA"/>
</dbReference>